<keyword evidence="1" id="KW-0812">Transmembrane</keyword>
<gene>
    <name evidence="2" type="ORF">BG61_35620</name>
</gene>
<dbReference type="AlphaFoldDB" id="A0A069PUE8"/>
<organism evidence="2 3">
    <name type="scientific">Caballeronia glathei</name>
    <dbReference type="NCBI Taxonomy" id="60547"/>
    <lineage>
        <taxon>Bacteria</taxon>
        <taxon>Pseudomonadati</taxon>
        <taxon>Pseudomonadota</taxon>
        <taxon>Betaproteobacteria</taxon>
        <taxon>Burkholderiales</taxon>
        <taxon>Burkholderiaceae</taxon>
        <taxon>Caballeronia</taxon>
    </lineage>
</organism>
<keyword evidence="1" id="KW-0472">Membrane</keyword>
<dbReference type="STRING" id="60547.GCA_000751215_03070"/>
<keyword evidence="1" id="KW-1133">Transmembrane helix</keyword>
<accession>A0A069PUE8</accession>
<dbReference type="RefSeq" id="WP_035932369.1">
    <property type="nucleotide sequence ID" value="NZ_CADFFX010000004.1"/>
</dbReference>
<comment type="caution">
    <text evidence="2">The sequence shown here is derived from an EMBL/GenBank/DDBJ whole genome shotgun (WGS) entry which is preliminary data.</text>
</comment>
<feature type="transmembrane region" description="Helical" evidence="1">
    <location>
        <begin position="182"/>
        <end position="201"/>
    </location>
</feature>
<name>A0A069PUE8_9BURK</name>
<feature type="transmembrane region" description="Helical" evidence="1">
    <location>
        <begin position="208"/>
        <end position="231"/>
    </location>
</feature>
<protein>
    <submittedName>
        <fullName evidence="2">Serine endopeptidase</fullName>
    </submittedName>
</protein>
<keyword evidence="3" id="KW-1185">Reference proteome</keyword>
<feature type="transmembrane region" description="Helical" evidence="1">
    <location>
        <begin position="237"/>
        <end position="255"/>
    </location>
</feature>
<sequence length="355" mass="39581">MNKNLRLSERLYQRVLWCVAILFAGFLTGFGRLVVGDLPHVEAPLSLEVFIDKQAAAPIRLDLDKLAAQRRTVSDALASKRLLLTAAEHDVEQAQASFRAWATTRHVTDDAAADPEVTSRVRQVDAIVARQRDAQRAVEELDRQDLDLARRQNADQAKLAALEDDARDRYDAAVGRQELRVFGLRLAITLPLLVVAGWLMVRRRQSKYWPFVWGFGIFAVFTFFVELVPYLPSYGGYVRYAVGIAGTLVAGLYLIRALTRYREQQRIAEAQSDAQRRASLGYEVVMARFARKVCPGCERALHPEDPNENFCPHCGICVFDKCTQCGARKNAFARYCLACGSPATAGTETASKIAG</sequence>
<dbReference type="Proteomes" id="UP000027466">
    <property type="component" value="Unassembled WGS sequence"/>
</dbReference>
<reference evidence="2 3" key="1">
    <citation type="submission" date="2014-03" db="EMBL/GenBank/DDBJ databases">
        <title>Draft Genome Sequences of Four Burkholderia Strains.</title>
        <authorList>
            <person name="Liu X.Y."/>
            <person name="Li C.X."/>
            <person name="Xu J.H."/>
        </authorList>
    </citation>
    <scope>NUCLEOTIDE SEQUENCE [LARGE SCALE GENOMIC DNA]</scope>
    <source>
        <strain evidence="2 3">DSM 50014</strain>
    </source>
</reference>
<dbReference type="EMBL" id="JFHC01000007">
    <property type="protein sequence ID" value="KDR43469.1"/>
    <property type="molecule type" value="Genomic_DNA"/>
</dbReference>
<proteinExistence type="predicted"/>
<evidence type="ECO:0000313" key="3">
    <source>
        <dbReference type="Proteomes" id="UP000027466"/>
    </source>
</evidence>
<feature type="transmembrane region" description="Helical" evidence="1">
    <location>
        <begin position="12"/>
        <end position="35"/>
    </location>
</feature>
<evidence type="ECO:0000313" key="2">
    <source>
        <dbReference type="EMBL" id="KDR43469.1"/>
    </source>
</evidence>
<evidence type="ECO:0000256" key="1">
    <source>
        <dbReference type="SAM" id="Phobius"/>
    </source>
</evidence>